<dbReference type="UniPathway" id="UPA00109">
    <property type="reaction ID" value="UER00181"/>
</dbReference>
<dbReference type="SUPFAM" id="SSF51182">
    <property type="entry name" value="RmlC-like cupins"/>
    <property type="match status" value="1"/>
</dbReference>
<comment type="pathway">
    <text evidence="1">Carbohydrate degradation; glycolysis; D-glyceraldehyde 3-phosphate and glycerone phosphate from D-glucose: step 2/4.</text>
</comment>
<keyword evidence="5" id="KW-0324">Glycolysis</keyword>
<dbReference type="EMBL" id="LCDF01000008">
    <property type="protein sequence ID" value="KKS48521.1"/>
    <property type="molecule type" value="Genomic_DNA"/>
</dbReference>
<dbReference type="GO" id="GO:0006096">
    <property type="term" value="P:glycolytic process"/>
    <property type="evidence" value="ECO:0007669"/>
    <property type="project" value="UniProtKB-UniPathway"/>
</dbReference>
<evidence type="ECO:0000256" key="6">
    <source>
        <dbReference type="ARBA" id="ARBA00029321"/>
    </source>
</evidence>
<keyword evidence="8" id="KW-0413">Isomerase</keyword>
<dbReference type="GO" id="GO:0005737">
    <property type="term" value="C:cytoplasm"/>
    <property type="evidence" value="ECO:0007669"/>
    <property type="project" value="InterPro"/>
</dbReference>
<evidence type="ECO:0000256" key="1">
    <source>
        <dbReference type="ARBA" id="ARBA00004926"/>
    </source>
</evidence>
<dbReference type="GO" id="GO:0004347">
    <property type="term" value="F:glucose-6-phosphate isomerase activity"/>
    <property type="evidence" value="ECO:0007669"/>
    <property type="project" value="UniProtKB-EC"/>
</dbReference>
<dbReference type="AlphaFoldDB" id="A0A0G1BQJ2"/>
<dbReference type="STRING" id="1618659.UV11_C0008G0060"/>
<dbReference type="CDD" id="cd02218">
    <property type="entry name" value="cupin_PGI"/>
    <property type="match status" value="1"/>
</dbReference>
<dbReference type="InterPro" id="IPR010551">
    <property type="entry name" value="G6P_isomerase_prok"/>
</dbReference>
<keyword evidence="4" id="KW-0312">Gluconeogenesis</keyword>
<dbReference type="EC" id="5.3.1.9" evidence="3"/>
<proteinExistence type="inferred from homology"/>
<evidence type="ECO:0000256" key="5">
    <source>
        <dbReference type="ARBA" id="ARBA00023152"/>
    </source>
</evidence>
<dbReference type="InterPro" id="IPR011051">
    <property type="entry name" value="RmlC_Cupin_sf"/>
</dbReference>
<organism evidence="8 9">
    <name type="scientific">Candidatus Giovannonibacteria bacterium GW2011_GWF2_42_19</name>
    <dbReference type="NCBI Taxonomy" id="1618659"/>
    <lineage>
        <taxon>Bacteria</taxon>
        <taxon>Candidatus Giovannoniibacteriota</taxon>
    </lineage>
</organism>
<evidence type="ECO:0000256" key="4">
    <source>
        <dbReference type="ARBA" id="ARBA00022432"/>
    </source>
</evidence>
<dbReference type="InterPro" id="IPR014710">
    <property type="entry name" value="RmlC-like_jellyroll"/>
</dbReference>
<reference evidence="8 9" key="1">
    <citation type="journal article" date="2015" name="Nature">
        <title>rRNA introns, odd ribosomes, and small enigmatic genomes across a large radiation of phyla.</title>
        <authorList>
            <person name="Brown C.T."/>
            <person name="Hug L.A."/>
            <person name="Thomas B.C."/>
            <person name="Sharon I."/>
            <person name="Castelle C.J."/>
            <person name="Singh A."/>
            <person name="Wilkins M.J."/>
            <person name="Williams K.H."/>
            <person name="Banfield J.F."/>
        </authorList>
    </citation>
    <scope>NUCLEOTIDE SEQUENCE [LARGE SCALE GENOMIC DNA]</scope>
</reference>
<accession>A0A0G1BQJ2</accession>
<comment type="caution">
    <text evidence="8">The sequence shown here is derived from an EMBL/GenBank/DDBJ whole genome shotgun (WGS) entry which is preliminary data.</text>
</comment>
<gene>
    <name evidence="8" type="ORF">UV11_C0008G0060</name>
</gene>
<evidence type="ECO:0000313" key="8">
    <source>
        <dbReference type="EMBL" id="KKS48521.1"/>
    </source>
</evidence>
<evidence type="ECO:0000256" key="2">
    <source>
        <dbReference type="ARBA" id="ARBA00006542"/>
    </source>
</evidence>
<sequence length="241" mass="27899">MSGKSFNKTAKDLSPVLFEPPKKGERVIYNVKREAHDAKDGDILKKLKIRYDETTIYPVLIGRELPKTFGHYHPQNYSGVYYPEIYSVLEGRAWYLMQKPEESNPKVIQEIYLVEAKKNEKIVLPPGFGNTTISPDKNKLKMANFVASVFENEYHAYENLRGAAYYLFESKSGDSADFEKNSYYESVPEIVKLKPKVIPQLGIDFKTPLYEMIKNPANLKFLTKPEKYLQFLTIENCFEKI</sequence>
<evidence type="ECO:0000259" key="7">
    <source>
        <dbReference type="Pfam" id="PF06560"/>
    </source>
</evidence>
<evidence type="ECO:0000256" key="3">
    <source>
        <dbReference type="ARBA" id="ARBA00011952"/>
    </source>
</evidence>
<dbReference type="Gene3D" id="2.60.120.10">
    <property type="entry name" value="Jelly Rolls"/>
    <property type="match status" value="1"/>
</dbReference>
<protein>
    <recommendedName>
        <fullName evidence="3">glucose-6-phosphate isomerase</fullName>
        <ecNumber evidence="3">5.3.1.9</ecNumber>
    </recommendedName>
</protein>
<comment type="similarity">
    <text evidence="2">Belongs to the archaeal-type GPI family.</text>
</comment>
<evidence type="ECO:0000313" key="9">
    <source>
        <dbReference type="Proteomes" id="UP000034036"/>
    </source>
</evidence>
<comment type="catalytic activity">
    <reaction evidence="6">
        <text>alpha-D-glucose 6-phosphate = beta-D-fructose 6-phosphate</text>
        <dbReference type="Rhea" id="RHEA:11816"/>
        <dbReference type="ChEBI" id="CHEBI:57634"/>
        <dbReference type="ChEBI" id="CHEBI:58225"/>
        <dbReference type="EC" id="5.3.1.9"/>
    </reaction>
</comment>
<dbReference type="Proteomes" id="UP000034036">
    <property type="component" value="Unassembled WGS sequence"/>
</dbReference>
<name>A0A0G1BQJ2_9BACT</name>
<dbReference type="Pfam" id="PF06560">
    <property type="entry name" value="GPI"/>
    <property type="match status" value="1"/>
</dbReference>
<dbReference type="GO" id="GO:0006094">
    <property type="term" value="P:gluconeogenesis"/>
    <property type="evidence" value="ECO:0007669"/>
    <property type="project" value="UniProtKB-KW"/>
</dbReference>
<feature type="domain" description="Glucose-6-phosphate isomerase prokaryote" evidence="7">
    <location>
        <begin position="8"/>
        <end position="173"/>
    </location>
</feature>